<evidence type="ECO:0000313" key="2">
    <source>
        <dbReference type="Proteomes" id="UP000244930"/>
    </source>
</evidence>
<dbReference type="EMBL" id="CP022187">
    <property type="protein sequence ID" value="AWI77726.1"/>
    <property type="molecule type" value="Genomic_DNA"/>
</dbReference>
<reference evidence="1 2" key="1">
    <citation type="submission" date="2017-06" db="EMBL/GenBank/DDBJ databases">
        <title>Azoarcus.</title>
        <authorList>
            <person name="Woo J.-H."/>
            <person name="Kim H.-S."/>
        </authorList>
    </citation>
    <scope>NUCLEOTIDE SEQUENCE [LARGE SCALE GENOMIC DNA]</scope>
    <source>
        <strain evidence="1 2">TSPY31</strain>
    </source>
</reference>
<organism evidence="1 2">
    <name type="scientific">Parazoarcus communis</name>
    <dbReference type="NCBI Taxonomy" id="41977"/>
    <lineage>
        <taxon>Bacteria</taxon>
        <taxon>Pseudomonadati</taxon>
        <taxon>Pseudomonadota</taxon>
        <taxon>Betaproteobacteria</taxon>
        <taxon>Rhodocyclales</taxon>
        <taxon>Zoogloeaceae</taxon>
        <taxon>Parazoarcus</taxon>
    </lineage>
</organism>
<dbReference type="Proteomes" id="UP000244930">
    <property type="component" value="Chromosome"/>
</dbReference>
<sequence>MTKHAAVRAQQRAIPQIVIDLLREFGRAEPAGKGASKLFFDKRARRKVETYAGPLAAAIDEHLGVFAVVGPDDKVITVGHLTKRINRH</sequence>
<gene>
    <name evidence="1" type="ORF">CEW83_14170</name>
</gene>
<protein>
    <recommendedName>
        <fullName evidence="3">DUF4258 domain-containing protein</fullName>
    </recommendedName>
</protein>
<evidence type="ECO:0008006" key="3">
    <source>
        <dbReference type="Google" id="ProtNLM"/>
    </source>
</evidence>
<dbReference type="KEGG" id="acom:CEW83_14170"/>
<keyword evidence="2" id="KW-1185">Reference proteome</keyword>
<dbReference type="AlphaFoldDB" id="A0A2U8GXN5"/>
<accession>A0A2U8GXN5</accession>
<name>A0A2U8GXN5_9RHOO</name>
<proteinExistence type="predicted"/>
<evidence type="ECO:0000313" key="1">
    <source>
        <dbReference type="EMBL" id="AWI77726.1"/>
    </source>
</evidence>